<dbReference type="RefSeq" id="WP_274267466.1">
    <property type="nucleotide sequence ID" value="NZ_CP117880.1"/>
</dbReference>
<dbReference type="InterPro" id="IPR053851">
    <property type="entry name" value="DUF6929"/>
</dbReference>
<sequence>MKEIIVSVFLTIEGIAAASGLLFHDKQLHIISDNSDYLYQYQLKSETLQKTALLERSGQQELVTKKEKADFEAIAQDRKMLYIFGSGSGKKRNSLVKYDRKTKKKQTVDMSQSYASMQKKFGIEAEDFNIEGALIWENELWLFNRGNGPNQKNGIFVLDKKTLQANRFVEVVLPALKSVQTGFTDATRVGNSIYFIAAAEDSNSSYHDGQINGTLIGKLDPKTKKVLYTELLSETHKFEGIAFYNENKDGQTFLLCEDPDNEQALSTIYQVHLPK</sequence>
<name>A0ABY7WGI8_9SPHI</name>
<accession>A0ABY7WGI8</accession>
<evidence type="ECO:0000313" key="2">
    <source>
        <dbReference type="Proteomes" id="UP001221558"/>
    </source>
</evidence>
<proteinExistence type="predicted"/>
<dbReference type="Pfam" id="PF22000">
    <property type="entry name" value="DUF6929"/>
    <property type="match status" value="1"/>
</dbReference>
<reference evidence="1 2" key="1">
    <citation type="submission" date="2023-02" db="EMBL/GenBank/DDBJ databases">
        <title>Genome sequence of Sphingobacterium sp. KACC 22765.</title>
        <authorList>
            <person name="Kim S."/>
            <person name="Heo J."/>
            <person name="Kwon S.-W."/>
        </authorList>
    </citation>
    <scope>NUCLEOTIDE SEQUENCE [LARGE SCALE GENOMIC DNA]</scope>
    <source>
        <strain evidence="1 2">KACC 22765</strain>
    </source>
</reference>
<dbReference type="EMBL" id="CP117880">
    <property type="protein sequence ID" value="WDF68736.1"/>
    <property type="molecule type" value="Genomic_DNA"/>
</dbReference>
<organism evidence="1 2">
    <name type="scientific">Sphingobacterium oryzagri</name>
    <dbReference type="NCBI Taxonomy" id="3025669"/>
    <lineage>
        <taxon>Bacteria</taxon>
        <taxon>Pseudomonadati</taxon>
        <taxon>Bacteroidota</taxon>
        <taxon>Sphingobacteriia</taxon>
        <taxon>Sphingobacteriales</taxon>
        <taxon>Sphingobacteriaceae</taxon>
        <taxon>Sphingobacterium</taxon>
    </lineage>
</organism>
<keyword evidence="2" id="KW-1185">Reference proteome</keyword>
<gene>
    <name evidence="1" type="ORF">PQ465_20875</name>
</gene>
<evidence type="ECO:0000313" key="1">
    <source>
        <dbReference type="EMBL" id="WDF68736.1"/>
    </source>
</evidence>
<protein>
    <submittedName>
        <fullName evidence="1">Uncharacterized protein</fullName>
    </submittedName>
</protein>
<dbReference type="Proteomes" id="UP001221558">
    <property type="component" value="Chromosome"/>
</dbReference>